<feature type="region of interest" description="Disordered" evidence="5">
    <location>
        <begin position="1"/>
        <end position="24"/>
    </location>
</feature>
<comment type="caution">
    <text evidence="7">The sequence shown here is derived from an EMBL/GenBank/DDBJ whole genome shotgun (WGS) entry which is preliminary data.</text>
</comment>
<keyword evidence="4" id="KW-0472">Membrane</keyword>
<feature type="compositionally biased region" description="Basic and acidic residues" evidence="5">
    <location>
        <begin position="147"/>
        <end position="156"/>
    </location>
</feature>
<evidence type="ECO:0000256" key="1">
    <source>
        <dbReference type="ARBA" id="ARBA00004127"/>
    </source>
</evidence>
<evidence type="ECO:0000256" key="5">
    <source>
        <dbReference type="SAM" id="MobiDB-lite"/>
    </source>
</evidence>
<name>A0A423PWY9_9GAMM</name>
<evidence type="ECO:0000313" key="8">
    <source>
        <dbReference type="Proteomes" id="UP000285310"/>
    </source>
</evidence>
<gene>
    <name evidence="7" type="ORF">SAJA_05455</name>
</gene>
<dbReference type="Pfam" id="PF06803">
    <property type="entry name" value="DUF1232"/>
    <property type="match status" value="1"/>
</dbReference>
<reference evidence="7 8" key="1">
    <citation type="submission" date="2013-10" db="EMBL/GenBank/DDBJ databases">
        <title>Salinisphaera japonica YTM-1 Genome Sequencing.</title>
        <authorList>
            <person name="Lai Q."/>
            <person name="Li C."/>
            <person name="Shao Z."/>
        </authorList>
    </citation>
    <scope>NUCLEOTIDE SEQUENCE [LARGE SCALE GENOMIC DNA]</scope>
    <source>
        <strain evidence="7 8">YTM-1</strain>
    </source>
</reference>
<keyword evidence="3" id="KW-1133">Transmembrane helix</keyword>
<dbReference type="InParanoid" id="A0A423PWY9"/>
<dbReference type="GO" id="GO:0012505">
    <property type="term" value="C:endomembrane system"/>
    <property type="evidence" value="ECO:0007669"/>
    <property type="project" value="UniProtKB-SubCell"/>
</dbReference>
<evidence type="ECO:0000256" key="3">
    <source>
        <dbReference type="ARBA" id="ARBA00022989"/>
    </source>
</evidence>
<accession>A0A423PWY9</accession>
<evidence type="ECO:0000256" key="2">
    <source>
        <dbReference type="ARBA" id="ARBA00022692"/>
    </source>
</evidence>
<comment type="subcellular location">
    <subcellularLocation>
        <location evidence="1">Endomembrane system</location>
        <topology evidence="1">Multi-pass membrane protein</topology>
    </subcellularLocation>
</comment>
<protein>
    <recommendedName>
        <fullName evidence="6">DUF1232 domain-containing protein</fullName>
    </recommendedName>
</protein>
<feature type="region of interest" description="Disordered" evidence="5">
    <location>
        <begin position="136"/>
        <end position="156"/>
    </location>
</feature>
<dbReference type="AlphaFoldDB" id="A0A423PWY9"/>
<organism evidence="7 8">
    <name type="scientific">Salinisphaera japonica YTM-1</name>
    <dbReference type="NCBI Taxonomy" id="1209778"/>
    <lineage>
        <taxon>Bacteria</taxon>
        <taxon>Pseudomonadati</taxon>
        <taxon>Pseudomonadota</taxon>
        <taxon>Gammaproteobacteria</taxon>
        <taxon>Salinisphaerales</taxon>
        <taxon>Salinisphaeraceae</taxon>
        <taxon>Salinisphaera</taxon>
    </lineage>
</organism>
<dbReference type="Proteomes" id="UP000285310">
    <property type="component" value="Unassembled WGS sequence"/>
</dbReference>
<dbReference type="EMBL" id="AYKG01000012">
    <property type="protein sequence ID" value="ROO30075.1"/>
    <property type="molecule type" value="Genomic_DNA"/>
</dbReference>
<evidence type="ECO:0000256" key="4">
    <source>
        <dbReference type="ARBA" id="ARBA00023136"/>
    </source>
</evidence>
<evidence type="ECO:0000313" key="7">
    <source>
        <dbReference type="EMBL" id="ROO30075.1"/>
    </source>
</evidence>
<dbReference type="OrthoDB" id="9804184at2"/>
<evidence type="ECO:0000259" key="6">
    <source>
        <dbReference type="Pfam" id="PF06803"/>
    </source>
</evidence>
<feature type="domain" description="DUF1232" evidence="6">
    <location>
        <begin position="74"/>
        <end position="110"/>
    </location>
</feature>
<sequence>MAFTDRFRRRPPAGRTSHAPPETPAALRDYADQYSETRFWTKMSHVLKRAGHELLEKALWLHYAAQRPDTPRWARATAYGALAYFILPFDAIPDWLFGMGLTDDLGALTLAVATISQYIDDDVKARTQSRLNAWFGRSQPPTRRAHDKPSFNHDDI</sequence>
<dbReference type="InterPro" id="IPR010652">
    <property type="entry name" value="DUF1232"/>
</dbReference>
<keyword evidence="2" id="KW-0812">Transmembrane</keyword>
<proteinExistence type="predicted"/>
<keyword evidence="8" id="KW-1185">Reference proteome</keyword>